<feature type="transmembrane region" description="Helical" evidence="1">
    <location>
        <begin position="504"/>
        <end position="521"/>
    </location>
</feature>
<accession>A0A916U3B6</accession>
<evidence type="ECO:0000313" key="2">
    <source>
        <dbReference type="EMBL" id="GGC57344.1"/>
    </source>
</evidence>
<dbReference type="Gene3D" id="3.40.1090.10">
    <property type="entry name" value="Cytosolic phospholipase A2 catalytic domain"/>
    <property type="match status" value="1"/>
</dbReference>
<feature type="transmembrane region" description="Helical" evidence="1">
    <location>
        <begin position="118"/>
        <end position="139"/>
    </location>
</feature>
<dbReference type="EMBL" id="BMJH01000001">
    <property type="protein sequence ID" value="GGC57344.1"/>
    <property type="molecule type" value="Genomic_DNA"/>
</dbReference>
<feature type="transmembrane region" description="Helical" evidence="1">
    <location>
        <begin position="299"/>
        <end position="319"/>
    </location>
</feature>
<feature type="transmembrane region" description="Helical" evidence="1">
    <location>
        <begin position="381"/>
        <end position="406"/>
    </location>
</feature>
<gene>
    <name evidence="2" type="ORF">GCM10011410_07300</name>
</gene>
<keyword evidence="1" id="KW-0812">Transmembrane</keyword>
<sequence>MPCSNHMVTTRTAPPLPVVALVVSATLLGLVITMGELNRLIETAHGLGRTADFSSVLVPTPWHDQRAWLVWSESGYGRAVQWWILAHTMAGLTVAGIVVGALWNLLPVISRPVRRAALTFVAVKVLETLIVGVHALLLGGGSASPVLMGSGELIATAKWLSIVALSTAVVLTPGVVRLTQQWVLRAARALWVQRLSAVLVLLLGGLGLVPARDILDQLPDVQRQWFESWAGLGHASAATIGTIFVAFVLFTHGRFRSELAVQPYSTRASTYRPWLVFPAALLVLAAVVQITLGSDFVEWATVAIVVTVPLVVVALSVAVRRSSPRSVGQKAAVSQRDAYDIWIAGDVLAVALLLIAWLGLIRSLTAPVALLLSGLIPGTGALPFIVGLCIAWALALCTPLICAALIRRAVVTGEPPTGVAVTRLLDPRCHSPAPGWLLAFIVGVPIALLALAALLPLDVPPLLGVIGTTIVTLGSWVLLISFLTVHFQRHAPLPVFTALRLRETPFLTIVVIALVMTAYSTTTSDLHRVSSDAARAVDEPLTLSQLWDQWLETSSDCDRIVPIPDGGTVSVRPMLLVAASGGGIRAAEWSAGVISAFGDHGCGSSAVLLSSGVSGGSVGLALTHTHGGASSDDPLALTSTISRSDALAVALGGLASRDFVAGATGIRVPLIGDNSTWRDRAALMSETWSTQEPALSGTSNTGHVMGPGGALIFNATDARTGCRAVLSQVELPAPNIGGMVPASCGPAGLTDSEHGALAQSAPSMIDLATRLGTCMPDQSWASAALVSARFPWITPTAQFRGPHNDTCSGETFQLGDGGYSDPSGIATLVEIAPPLASRVLQHNIAVLANAADNEVPNTLIIPIVVHLDDSPVAEFTTLDSRPTSEVLAPLVLLQGAGTVQNTTTTWMNRAAYSYGVTCPTGIAQCDAAVEHVVGFLGANMVTIAPDTRPTLRSPLGWTLSELSRSSTRAALHENADSGTLGSLKALLDGEDD</sequence>
<dbReference type="SUPFAM" id="SSF52151">
    <property type="entry name" value="FabD/lysophospholipase-like"/>
    <property type="match status" value="1"/>
</dbReference>
<feature type="transmembrane region" description="Helical" evidence="1">
    <location>
        <begin position="461"/>
        <end position="483"/>
    </location>
</feature>
<feature type="transmembrane region" description="Helical" evidence="1">
    <location>
        <begin position="159"/>
        <end position="179"/>
    </location>
</feature>
<organism evidence="2 3">
    <name type="scientific">Hoyosella rhizosphaerae</name>
    <dbReference type="NCBI Taxonomy" id="1755582"/>
    <lineage>
        <taxon>Bacteria</taxon>
        <taxon>Bacillati</taxon>
        <taxon>Actinomycetota</taxon>
        <taxon>Actinomycetes</taxon>
        <taxon>Mycobacteriales</taxon>
        <taxon>Hoyosellaceae</taxon>
        <taxon>Hoyosella</taxon>
    </lineage>
</organism>
<evidence type="ECO:0000256" key="1">
    <source>
        <dbReference type="SAM" id="Phobius"/>
    </source>
</evidence>
<keyword evidence="1" id="KW-1133">Transmembrane helix</keyword>
<comment type="caution">
    <text evidence="2">The sequence shown here is derived from an EMBL/GenBank/DDBJ whole genome shotgun (WGS) entry which is preliminary data.</text>
</comment>
<feature type="transmembrane region" description="Helical" evidence="1">
    <location>
        <begin position="433"/>
        <end position="455"/>
    </location>
</feature>
<feature type="transmembrane region" description="Helical" evidence="1">
    <location>
        <begin position="191"/>
        <end position="209"/>
    </location>
</feature>
<evidence type="ECO:0000313" key="3">
    <source>
        <dbReference type="Proteomes" id="UP000641514"/>
    </source>
</evidence>
<feature type="transmembrane region" description="Helical" evidence="1">
    <location>
        <begin position="229"/>
        <end position="250"/>
    </location>
</feature>
<keyword evidence="1" id="KW-0472">Membrane</keyword>
<dbReference type="Proteomes" id="UP000641514">
    <property type="component" value="Unassembled WGS sequence"/>
</dbReference>
<dbReference type="InterPro" id="IPR016035">
    <property type="entry name" value="Acyl_Trfase/lysoPLipase"/>
</dbReference>
<evidence type="ECO:0008006" key="4">
    <source>
        <dbReference type="Google" id="ProtNLM"/>
    </source>
</evidence>
<keyword evidence="3" id="KW-1185">Reference proteome</keyword>
<feature type="transmembrane region" description="Helical" evidence="1">
    <location>
        <begin position="82"/>
        <end position="106"/>
    </location>
</feature>
<feature type="transmembrane region" description="Helical" evidence="1">
    <location>
        <begin position="12"/>
        <end position="32"/>
    </location>
</feature>
<protein>
    <recommendedName>
        <fullName evidence="4">PNPLA domain-containing protein</fullName>
    </recommendedName>
</protein>
<feature type="transmembrane region" description="Helical" evidence="1">
    <location>
        <begin position="339"/>
        <end position="361"/>
    </location>
</feature>
<name>A0A916U3B6_9ACTN</name>
<dbReference type="AlphaFoldDB" id="A0A916U3B6"/>
<reference evidence="2" key="2">
    <citation type="submission" date="2020-09" db="EMBL/GenBank/DDBJ databases">
        <authorList>
            <person name="Sun Q."/>
            <person name="Zhou Y."/>
        </authorList>
    </citation>
    <scope>NUCLEOTIDE SEQUENCE</scope>
    <source>
        <strain evidence="2">CGMCC 1.15478</strain>
    </source>
</reference>
<reference evidence="2" key="1">
    <citation type="journal article" date="2014" name="Int. J. Syst. Evol. Microbiol.">
        <title>Complete genome sequence of Corynebacterium casei LMG S-19264T (=DSM 44701T), isolated from a smear-ripened cheese.</title>
        <authorList>
            <consortium name="US DOE Joint Genome Institute (JGI-PGF)"/>
            <person name="Walter F."/>
            <person name="Albersmeier A."/>
            <person name="Kalinowski J."/>
            <person name="Ruckert C."/>
        </authorList>
    </citation>
    <scope>NUCLEOTIDE SEQUENCE</scope>
    <source>
        <strain evidence="2">CGMCC 1.15478</strain>
    </source>
</reference>
<proteinExistence type="predicted"/>
<feature type="transmembrane region" description="Helical" evidence="1">
    <location>
        <begin position="271"/>
        <end position="293"/>
    </location>
</feature>